<dbReference type="KEGG" id="ptkz:JDV02_004390"/>
<feature type="transmembrane region" description="Helical" evidence="2">
    <location>
        <begin position="6"/>
        <end position="25"/>
    </location>
</feature>
<dbReference type="EMBL" id="CP086356">
    <property type="protein sequence ID" value="UNI18099.1"/>
    <property type="molecule type" value="Genomic_DNA"/>
</dbReference>
<evidence type="ECO:0000256" key="1">
    <source>
        <dbReference type="SAM" id="MobiDB-lite"/>
    </source>
</evidence>
<keyword evidence="2" id="KW-0812">Transmembrane</keyword>
<reference evidence="3" key="1">
    <citation type="submission" date="2021-11" db="EMBL/GenBank/DDBJ databases">
        <title>Purpureocillium_takamizusanense_genome.</title>
        <authorList>
            <person name="Nguyen N.-H."/>
        </authorList>
    </citation>
    <scope>NUCLEOTIDE SEQUENCE</scope>
    <source>
        <strain evidence="3">PT3</strain>
    </source>
</reference>
<evidence type="ECO:0000256" key="2">
    <source>
        <dbReference type="SAM" id="Phobius"/>
    </source>
</evidence>
<dbReference type="GeneID" id="72066344"/>
<accession>A0A9Q8QCE1</accession>
<protein>
    <submittedName>
        <fullName evidence="3">Uncharacterized protein</fullName>
    </submittedName>
</protein>
<sequence length="64" mass="7057">MASARVQIACLIVGLVIGFGALFWYSRQQLQEFVSGLDKWRRDQREAAPPDSEAGNTTAATRSD</sequence>
<proteinExistence type="predicted"/>
<feature type="compositionally biased region" description="Polar residues" evidence="1">
    <location>
        <begin position="54"/>
        <end position="64"/>
    </location>
</feature>
<evidence type="ECO:0000313" key="3">
    <source>
        <dbReference type="EMBL" id="UNI18099.1"/>
    </source>
</evidence>
<dbReference type="RefSeq" id="XP_047841580.1">
    <property type="nucleotide sequence ID" value="XM_047985603.1"/>
</dbReference>
<name>A0A9Q8QCE1_9HYPO</name>
<dbReference type="Proteomes" id="UP000829364">
    <property type="component" value="Chromosome 3"/>
</dbReference>
<keyword evidence="2" id="KW-1133">Transmembrane helix</keyword>
<gene>
    <name evidence="3" type="ORF">JDV02_004390</name>
</gene>
<keyword evidence="2" id="KW-0472">Membrane</keyword>
<organism evidence="3 4">
    <name type="scientific">Purpureocillium takamizusanense</name>
    <dbReference type="NCBI Taxonomy" id="2060973"/>
    <lineage>
        <taxon>Eukaryota</taxon>
        <taxon>Fungi</taxon>
        <taxon>Dikarya</taxon>
        <taxon>Ascomycota</taxon>
        <taxon>Pezizomycotina</taxon>
        <taxon>Sordariomycetes</taxon>
        <taxon>Hypocreomycetidae</taxon>
        <taxon>Hypocreales</taxon>
        <taxon>Ophiocordycipitaceae</taxon>
        <taxon>Purpureocillium</taxon>
    </lineage>
</organism>
<feature type="region of interest" description="Disordered" evidence="1">
    <location>
        <begin position="42"/>
        <end position="64"/>
    </location>
</feature>
<keyword evidence="4" id="KW-1185">Reference proteome</keyword>
<dbReference type="AlphaFoldDB" id="A0A9Q8QCE1"/>
<evidence type="ECO:0000313" key="4">
    <source>
        <dbReference type="Proteomes" id="UP000829364"/>
    </source>
</evidence>